<evidence type="ECO:0000259" key="1">
    <source>
        <dbReference type="Pfam" id="PF13518"/>
    </source>
</evidence>
<dbReference type="InterPro" id="IPR055247">
    <property type="entry name" value="InsJ-like_HTH"/>
</dbReference>
<name>A0A9X3FA52_9BACT</name>
<organism evidence="2 3">
    <name type="scientific">Draconibacterium aestuarii</name>
    <dbReference type="NCBI Taxonomy" id="2998507"/>
    <lineage>
        <taxon>Bacteria</taxon>
        <taxon>Pseudomonadati</taxon>
        <taxon>Bacteroidota</taxon>
        <taxon>Bacteroidia</taxon>
        <taxon>Marinilabiliales</taxon>
        <taxon>Prolixibacteraceae</taxon>
        <taxon>Draconibacterium</taxon>
    </lineage>
</organism>
<dbReference type="RefSeq" id="WP_343331456.1">
    <property type="nucleotide sequence ID" value="NZ_JAPOHD010000005.1"/>
</dbReference>
<dbReference type="Gene3D" id="1.10.10.60">
    <property type="entry name" value="Homeodomain-like"/>
    <property type="match status" value="1"/>
</dbReference>
<gene>
    <name evidence="2" type="ORF">OU798_02120</name>
</gene>
<dbReference type="InterPro" id="IPR009057">
    <property type="entry name" value="Homeodomain-like_sf"/>
</dbReference>
<feature type="domain" description="Insertion element IS150 protein InsJ-like helix-turn-helix" evidence="1">
    <location>
        <begin position="11"/>
        <end position="53"/>
    </location>
</feature>
<proteinExistence type="predicted"/>
<evidence type="ECO:0000313" key="2">
    <source>
        <dbReference type="EMBL" id="MCY1719120.1"/>
    </source>
</evidence>
<protein>
    <submittedName>
        <fullName evidence="2">Helix-turn-helix domain-containing protein</fullName>
    </submittedName>
</protein>
<evidence type="ECO:0000313" key="3">
    <source>
        <dbReference type="Proteomes" id="UP001145087"/>
    </source>
</evidence>
<reference evidence="2" key="1">
    <citation type="submission" date="2022-11" db="EMBL/GenBank/DDBJ databases">
        <title>Marilongibacter aestuarii gen. nov., sp. nov., isolated from tidal flat sediment.</title>
        <authorList>
            <person name="Jiayan W."/>
        </authorList>
    </citation>
    <scope>NUCLEOTIDE SEQUENCE</scope>
    <source>
        <strain evidence="2">Z1-6</strain>
    </source>
</reference>
<keyword evidence="3" id="KW-1185">Reference proteome</keyword>
<dbReference type="Proteomes" id="UP001145087">
    <property type="component" value="Unassembled WGS sequence"/>
</dbReference>
<dbReference type="EMBL" id="JAPOHD010000005">
    <property type="protein sequence ID" value="MCY1719120.1"/>
    <property type="molecule type" value="Genomic_DNA"/>
</dbReference>
<comment type="caution">
    <text evidence="2">The sequence shown here is derived from an EMBL/GenBank/DDBJ whole genome shotgun (WGS) entry which is preliminary data.</text>
</comment>
<dbReference type="Pfam" id="PF13518">
    <property type="entry name" value="HTH_28"/>
    <property type="match status" value="1"/>
</dbReference>
<accession>A0A9X3FA52</accession>
<dbReference type="SUPFAM" id="SSF46689">
    <property type="entry name" value="Homeodomain-like"/>
    <property type="match status" value="1"/>
</dbReference>
<dbReference type="AlphaFoldDB" id="A0A9X3FA52"/>
<sequence>MKQDERKIKAREKWVKTYIELGSITKAALRCGISRPTLYRWIKRYEKEGFTGL</sequence>